<reference evidence="3" key="2">
    <citation type="journal article" date="2008" name="Nucleic Acids Res.">
        <title>The rice annotation project database (RAP-DB): 2008 update.</title>
        <authorList>
            <consortium name="The rice annotation project (RAP)"/>
        </authorList>
    </citation>
    <scope>GENOME REANNOTATION</scope>
    <source>
        <strain evidence="3">cv. Nipponbare</strain>
    </source>
</reference>
<sequence length="149" mass="16345">MSSLPPPPPLSCSSSSTLLPATHVREGTARSMREGGHRCRIRVGGRLPPSMRCSSAGLPLEPADGSAWGEGCHRRCAAPPPVSHSSPPQTTRSSYHRFGRRRREGGEGRGSGRGVMAWREEKEKKVWCRERGEGEKMVRKSVWAQVLSM</sequence>
<dbReference type="Proteomes" id="UP000000763">
    <property type="component" value="Chromosome 8"/>
</dbReference>
<reference evidence="3" key="1">
    <citation type="journal article" date="2005" name="Nature">
        <title>The map-based sequence of the rice genome.</title>
        <authorList>
            <consortium name="International rice genome sequencing project (IRGSP)"/>
            <person name="Matsumoto T."/>
            <person name="Wu J."/>
            <person name="Kanamori H."/>
            <person name="Katayose Y."/>
            <person name="Fujisawa M."/>
            <person name="Namiki N."/>
            <person name="Mizuno H."/>
            <person name="Yamamoto K."/>
            <person name="Antonio B.A."/>
            <person name="Baba T."/>
            <person name="Sakata K."/>
            <person name="Nagamura Y."/>
            <person name="Aoki H."/>
            <person name="Arikawa K."/>
            <person name="Arita K."/>
            <person name="Bito T."/>
            <person name="Chiden Y."/>
            <person name="Fujitsuka N."/>
            <person name="Fukunaka R."/>
            <person name="Hamada M."/>
            <person name="Harada C."/>
            <person name="Hayashi A."/>
            <person name="Hijishita S."/>
            <person name="Honda M."/>
            <person name="Hosokawa S."/>
            <person name="Ichikawa Y."/>
            <person name="Idonuma A."/>
            <person name="Iijima M."/>
            <person name="Ikeda M."/>
            <person name="Ikeno M."/>
            <person name="Ito K."/>
            <person name="Ito S."/>
            <person name="Ito T."/>
            <person name="Ito Y."/>
            <person name="Ito Y."/>
            <person name="Iwabuchi A."/>
            <person name="Kamiya K."/>
            <person name="Karasawa W."/>
            <person name="Kurita K."/>
            <person name="Katagiri S."/>
            <person name="Kikuta A."/>
            <person name="Kobayashi H."/>
            <person name="Kobayashi N."/>
            <person name="Machita K."/>
            <person name="Maehara T."/>
            <person name="Masukawa M."/>
            <person name="Mizubayashi T."/>
            <person name="Mukai Y."/>
            <person name="Nagasaki H."/>
            <person name="Nagata Y."/>
            <person name="Naito S."/>
            <person name="Nakashima M."/>
            <person name="Nakama Y."/>
            <person name="Nakamichi Y."/>
            <person name="Nakamura M."/>
            <person name="Meguro A."/>
            <person name="Negishi M."/>
            <person name="Ohta I."/>
            <person name="Ohta T."/>
            <person name="Okamoto M."/>
            <person name="Ono N."/>
            <person name="Saji S."/>
            <person name="Sakaguchi M."/>
            <person name="Sakai K."/>
            <person name="Shibata M."/>
            <person name="Shimokawa T."/>
            <person name="Song J."/>
            <person name="Takazaki Y."/>
            <person name="Terasawa K."/>
            <person name="Tsugane M."/>
            <person name="Tsuji K."/>
            <person name="Ueda S."/>
            <person name="Waki K."/>
            <person name="Yamagata H."/>
            <person name="Yamamoto M."/>
            <person name="Yamamoto S."/>
            <person name="Yamane H."/>
            <person name="Yoshiki S."/>
            <person name="Yoshihara R."/>
            <person name="Yukawa K."/>
            <person name="Zhong H."/>
            <person name="Yano M."/>
            <person name="Yuan Q."/>
            <person name="Ouyang S."/>
            <person name="Liu J."/>
            <person name="Jones K.M."/>
            <person name="Gansberger K."/>
            <person name="Moffat K."/>
            <person name="Hill J."/>
            <person name="Bera J."/>
            <person name="Fadrosh D."/>
            <person name="Jin S."/>
            <person name="Johri S."/>
            <person name="Kim M."/>
            <person name="Overton L."/>
            <person name="Reardon M."/>
            <person name="Tsitrin T."/>
            <person name="Vuong H."/>
            <person name="Weaver B."/>
            <person name="Ciecko A."/>
            <person name="Tallon L."/>
            <person name="Jackson J."/>
            <person name="Pai G."/>
            <person name="Aken S.V."/>
            <person name="Utterback T."/>
            <person name="Reidmuller S."/>
            <person name="Feldblyum T."/>
            <person name="Hsiao J."/>
            <person name="Zismann V."/>
            <person name="Iobst S."/>
            <person name="de Vazeille A.R."/>
            <person name="Buell C.R."/>
            <person name="Ying K."/>
            <person name="Li Y."/>
            <person name="Lu T."/>
            <person name="Huang Y."/>
            <person name="Zhao Q."/>
            <person name="Feng Q."/>
            <person name="Zhang L."/>
            <person name="Zhu J."/>
            <person name="Weng Q."/>
            <person name="Mu J."/>
            <person name="Lu Y."/>
            <person name="Fan D."/>
            <person name="Liu Y."/>
            <person name="Guan J."/>
            <person name="Zhang Y."/>
            <person name="Yu S."/>
            <person name="Liu X."/>
            <person name="Zhang Y."/>
            <person name="Hong G."/>
            <person name="Han B."/>
            <person name="Choisne N."/>
            <person name="Demange N."/>
            <person name="Orjeda G."/>
            <person name="Samain S."/>
            <person name="Cattolico L."/>
            <person name="Pelletier E."/>
            <person name="Couloux A."/>
            <person name="Segurens B."/>
            <person name="Wincker P."/>
            <person name="D'Hont A."/>
            <person name="Scarpelli C."/>
            <person name="Weissenbach J."/>
            <person name="Salanoubat M."/>
            <person name="Quetier F."/>
            <person name="Yu Y."/>
            <person name="Kim H.R."/>
            <person name="Rambo T."/>
            <person name="Currie J."/>
            <person name="Collura K."/>
            <person name="Luo M."/>
            <person name="Yang T."/>
            <person name="Ammiraju J.S.S."/>
            <person name="Engler F."/>
            <person name="Soderlund C."/>
            <person name="Wing R.A."/>
            <person name="Palmer L.E."/>
            <person name="de la Bastide M."/>
            <person name="Spiegel L."/>
            <person name="Nascimento L."/>
            <person name="Zutavern T."/>
            <person name="O'Shaughnessy A."/>
            <person name="Dike S."/>
            <person name="Dedhia N."/>
            <person name="Preston R."/>
            <person name="Balija V."/>
            <person name="McCombie W.R."/>
            <person name="Chow T."/>
            <person name="Chen H."/>
            <person name="Chung M."/>
            <person name="Chen C."/>
            <person name="Shaw J."/>
            <person name="Wu H."/>
            <person name="Hsiao K."/>
            <person name="Chao Y."/>
            <person name="Chu M."/>
            <person name="Cheng C."/>
            <person name="Hour A."/>
            <person name="Lee P."/>
            <person name="Lin S."/>
            <person name="Lin Y."/>
            <person name="Liou J."/>
            <person name="Liu S."/>
            <person name="Hsing Y."/>
            <person name="Raghuvanshi S."/>
            <person name="Mohanty A."/>
            <person name="Bharti A.K."/>
            <person name="Gaur A."/>
            <person name="Gupta V."/>
            <person name="Kumar D."/>
            <person name="Ravi V."/>
            <person name="Vij S."/>
            <person name="Kapur A."/>
            <person name="Khurana P."/>
            <person name="Khurana P."/>
            <person name="Khurana J.P."/>
            <person name="Tyagi A.K."/>
            <person name="Gaikwad K."/>
            <person name="Singh A."/>
            <person name="Dalal V."/>
            <person name="Srivastava S."/>
            <person name="Dixit A."/>
            <person name="Pal A.K."/>
            <person name="Ghazi I.A."/>
            <person name="Yadav M."/>
            <person name="Pandit A."/>
            <person name="Bhargava A."/>
            <person name="Sureshbabu K."/>
            <person name="Batra K."/>
            <person name="Sharma T.R."/>
            <person name="Mohapatra T."/>
            <person name="Singh N.K."/>
            <person name="Messing J."/>
            <person name="Nelson A.B."/>
            <person name="Fuks G."/>
            <person name="Kavchok S."/>
            <person name="Keizer G."/>
            <person name="Linton E."/>
            <person name="Llaca V."/>
            <person name="Song R."/>
            <person name="Tanyolac B."/>
            <person name="Young S."/>
            <person name="Ho-Il K."/>
            <person name="Hahn J.H."/>
            <person name="Sangsakoo G."/>
            <person name="Vanavichit A."/>
            <person name="de Mattos Luiz.A.T."/>
            <person name="Zimmer P.D."/>
            <person name="Malone G."/>
            <person name="Dellagostin O."/>
            <person name="de Oliveira A.C."/>
            <person name="Bevan M."/>
            <person name="Bancroft I."/>
            <person name="Minx P."/>
            <person name="Cordum H."/>
            <person name="Wilson R."/>
            <person name="Cheng Z."/>
            <person name="Jin W."/>
            <person name="Jiang J."/>
            <person name="Leong S.A."/>
            <person name="Iwama H."/>
            <person name="Gojobori T."/>
            <person name="Itoh T."/>
            <person name="Niimura Y."/>
            <person name="Fujii Y."/>
            <person name="Habara T."/>
            <person name="Sakai H."/>
            <person name="Sato Y."/>
            <person name="Wilson G."/>
            <person name="Kumar K."/>
            <person name="McCouch S."/>
            <person name="Juretic N."/>
            <person name="Hoen D."/>
            <person name="Wright S."/>
            <person name="Bruskiewich R."/>
            <person name="Bureau T."/>
            <person name="Miyao A."/>
            <person name="Hirochika H."/>
            <person name="Nishikawa T."/>
            <person name="Kadowaki K."/>
            <person name="Sugiura M."/>
            <person name="Burr B."/>
            <person name="Sasaki T."/>
        </authorList>
    </citation>
    <scope>NUCLEOTIDE SEQUENCE [LARGE SCALE GENOMIC DNA]</scope>
    <source>
        <strain evidence="3">cv. Nipponbare</strain>
    </source>
</reference>
<feature type="region of interest" description="Disordered" evidence="1">
    <location>
        <begin position="69"/>
        <end position="116"/>
    </location>
</feature>
<evidence type="ECO:0000313" key="3">
    <source>
        <dbReference type="Proteomes" id="UP000000763"/>
    </source>
</evidence>
<proteinExistence type="predicted"/>
<feature type="compositionally biased region" description="Basic and acidic residues" evidence="1">
    <location>
        <begin position="26"/>
        <end position="37"/>
    </location>
</feature>
<dbReference type="AlphaFoldDB" id="Q6ZCZ6"/>
<accession>Q6ZCZ6</accession>
<name>Q6ZCZ6_ORYSJ</name>
<feature type="compositionally biased region" description="Low complexity" evidence="1">
    <location>
        <begin position="11"/>
        <end position="20"/>
    </location>
</feature>
<feature type="region of interest" description="Disordered" evidence="1">
    <location>
        <begin position="1"/>
        <end position="20"/>
    </location>
</feature>
<feature type="compositionally biased region" description="Basic residues" evidence="1">
    <location>
        <begin position="94"/>
        <end position="103"/>
    </location>
</feature>
<feature type="compositionally biased region" description="Pro residues" evidence="1">
    <location>
        <begin position="1"/>
        <end position="10"/>
    </location>
</feature>
<evidence type="ECO:0000313" key="2">
    <source>
        <dbReference type="EMBL" id="BAD01713.1"/>
    </source>
</evidence>
<protein>
    <submittedName>
        <fullName evidence="2">Uncharacterized protein</fullName>
    </submittedName>
</protein>
<dbReference type="EMBL" id="AP004553">
    <property type="protein sequence ID" value="BAD01713.1"/>
    <property type="molecule type" value="Genomic_DNA"/>
</dbReference>
<feature type="region of interest" description="Disordered" evidence="1">
    <location>
        <begin position="26"/>
        <end position="50"/>
    </location>
</feature>
<evidence type="ECO:0000256" key="1">
    <source>
        <dbReference type="SAM" id="MobiDB-lite"/>
    </source>
</evidence>
<organism evidence="2 3">
    <name type="scientific">Oryza sativa subsp. japonica</name>
    <name type="common">Rice</name>
    <dbReference type="NCBI Taxonomy" id="39947"/>
    <lineage>
        <taxon>Eukaryota</taxon>
        <taxon>Viridiplantae</taxon>
        <taxon>Streptophyta</taxon>
        <taxon>Embryophyta</taxon>
        <taxon>Tracheophyta</taxon>
        <taxon>Spermatophyta</taxon>
        <taxon>Magnoliopsida</taxon>
        <taxon>Liliopsida</taxon>
        <taxon>Poales</taxon>
        <taxon>Poaceae</taxon>
        <taxon>BOP clade</taxon>
        <taxon>Oryzoideae</taxon>
        <taxon>Oryzeae</taxon>
        <taxon>Oryzinae</taxon>
        <taxon>Oryza</taxon>
        <taxon>Oryza sativa</taxon>
    </lineage>
</organism>
<gene>
    <name evidence="2" type="primary">OJ1790_D02.17</name>
</gene>